<protein>
    <submittedName>
        <fullName evidence="1">Uncharacterized protein</fullName>
    </submittedName>
</protein>
<dbReference type="AlphaFoldDB" id="A0A426UWQ3"/>
<name>A0A426UWQ3_9BURK</name>
<reference evidence="1 2" key="1">
    <citation type="submission" date="2018-12" db="EMBL/GenBank/DDBJ databases">
        <title>The whole draft genome of Aquabacterium sp. SJQ9.</title>
        <authorList>
            <person name="Sun L."/>
            <person name="Gao X."/>
            <person name="Chen W."/>
            <person name="Huang K."/>
        </authorList>
    </citation>
    <scope>NUCLEOTIDE SEQUENCE [LARGE SCALE GENOMIC DNA]</scope>
    <source>
        <strain evidence="1 2">SJQ9</strain>
    </source>
</reference>
<proteinExistence type="predicted"/>
<accession>A0A426UWQ3</accession>
<dbReference type="EMBL" id="RSED01000084">
    <property type="protein sequence ID" value="RRR98861.1"/>
    <property type="molecule type" value="Genomic_DNA"/>
</dbReference>
<organism evidence="1 2">
    <name type="scientific">Aquabacterium soli</name>
    <dbReference type="NCBI Taxonomy" id="2493092"/>
    <lineage>
        <taxon>Bacteria</taxon>
        <taxon>Pseudomonadati</taxon>
        <taxon>Pseudomonadota</taxon>
        <taxon>Betaproteobacteria</taxon>
        <taxon>Burkholderiales</taxon>
        <taxon>Aquabacterium</taxon>
    </lineage>
</organism>
<evidence type="ECO:0000313" key="1">
    <source>
        <dbReference type="EMBL" id="RRR98861.1"/>
    </source>
</evidence>
<dbReference type="Proteomes" id="UP000269265">
    <property type="component" value="Unassembled WGS sequence"/>
</dbReference>
<comment type="caution">
    <text evidence="1">The sequence shown here is derived from an EMBL/GenBank/DDBJ whole genome shotgun (WGS) entry which is preliminary data.</text>
</comment>
<dbReference type="RefSeq" id="WP_125245679.1">
    <property type="nucleotide sequence ID" value="NZ_RSED01000084.1"/>
</dbReference>
<gene>
    <name evidence="1" type="ORF">EIP75_23885</name>
</gene>
<keyword evidence="2" id="KW-1185">Reference proteome</keyword>
<evidence type="ECO:0000313" key="2">
    <source>
        <dbReference type="Proteomes" id="UP000269265"/>
    </source>
</evidence>
<sequence>MKIYPYIISFVLGIASFGAYSSLIGPNLDDQSSTLVIEASQAAPVTYMFMLRGQPPIQGTTTEHKKFSIPGAEIGTLTAQTIEKQSFTIAHKIIKNGKSQDGSSVFARHISVSIYPNSNNWVAY</sequence>